<feature type="domain" description="Type II CBASS E2 protein" evidence="1">
    <location>
        <begin position="8"/>
        <end position="145"/>
    </location>
</feature>
<keyword evidence="3" id="KW-1185">Reference proteome</keyword>
<evidence type="ECO:0000259" key="1">
    <source>
        <dbReference type="Pfam" id="PF26395"/>
    </source>
</evidence>
<sequence length="158" mass="18071">MMKTIDQQITLMSLHWRRLAVDARSQTGAVWRGPLAGIEKTYEVEIAYSLPPQGPWIGAPVFPVVRVLWPALKPNFEAAEEAPLPHVYERRDYLPLSPLCLFDPAEDEWTPDDYLAFTTVPWTADWLACYESWRVTGRWEGGGRHGHRPPLACLRRCA</sequence>
<protein>
    <recommendedName>
        <fullName evidence="1">Type II CBASS E2 protein domain-containing protein</fullName>
    </recommendedName>
</protein>
<name>A0ABW1KTD2_9PROT</name>
<comment type="caution">
    <text evidence="2">The sequence shown here is derived from an EMBL/GenBank/DDBJ whole genome shotgun (WGS) entry which is preliminary data.</text>
</comment>
<dbReference type="RefSeq" id="WP_379879324.1">
    <property type="nucleotide sequence ID" value="NZ_JBHPON010000001.1"/>
</dbReference>
<accession>A0ABW1KTD2</accession>
<dbReference type="Pfam" id="PF26395">
    <property type="entry name" value="E2-CBASS"/>
    <property type="match status" value="1"/>
</dbReference>
<gene>
    <name evidence="2" type="ORF">ACFMB1_07345</name>
</gene>
<proteinExistence type="predicted"/>
<evidence type="ECO:0000313" key="3">
    <source>
        <dbReference type="Proteomes" id="UP001596116"/>
    </source>
</evidence>
<dbReference type="InterPro" id="IPR058588">
    <property type="entry name" value="E2-CBASS"/>
</dbReference>
<reference evidence="2 3" key="1">
    <citation type="submission" date="2024-09" db="EMBL/GenBank/DDBJ databases">
        <authorList>
            <person name="Zhang Z.-H."/>
        </authorList>
    </citation>
    <scope>NUCLEOTIDE SEQUENCE [LARGE SCALE GENOMIC DNA]</scope>
    <source>
        <strain evidence="2 3">HHTR114</strain>
    </source>
</reference>
<organism evidence="2 3">
    <name type="scientific">Hyphococcus aureus</name>
    <dbReference type="NCBI Taxonomy" id="2666033"/>
    <lineage>
        <taxon>Bacteria</taxon>
        <taxon>Pseudomonadati</taxon>
        <taxon>Pseudomonadota</taxon>
        <taxon>Alphaproteobacteria</taxon>
        <taxon>Parvularculales</taxon>
        <taxon>Parvularculaceae</taxon>
        <taxon>Hyphococcus</taxon>
    </lineage>
</organism>
<dbReference type="EMBL" id="JBHPON010000001">
    <property type="protein sequence ID" value="MFC6035353.1"/>
    <property type="molecule type" value="Genomic_DNA"/>
</dbReference>
<evidence type="ECO:0000313" key="2">
    <source>
        <dbReference type="EMBL" id="MFC6035353.1"/>
    </source>
</evidence>
<dbReference type="Proteomes" id="UP001596116">
    <property type="component" value="Unassembled WGS sequence"/>
</dbReference>